<evidence type="ECO:0000313" key="17">
    <source>
        <dbReference type="RefSeq" id="XP_070141211.1"/>
    </source>
</evidence>
<dbReference type="RefSeq" id="XP_017028493.1">
    <property type="nucleotide sequence ID" value="XM_017173004.1"/>
</dbReference>
<dbReference type="EC" id="2.4.1.-" evidence="10"/>
<keyword evidence="7" id="KW-1133">Transmembrane helix</keyword>
<evidence type="ECO:0000256" key="8">
    <source>
        <dbReference type="ARBA" id="ARBA00023034"/>
    </source>
</evidence>
<evidence type="ECO:0000256" key="1">
    <source>
        <dbReference type="ARBA" id="ARBA00004323"/>
    </source>
</evidence>
<dbReference type="RefSeq" id="XP_070141212.1">
    <property type="nucleotide sequence ID" value="XM_070285111.1"/>
</dbReference>
<dbReference type="GO" id="GO:0000139">
    <property type="term" value="C:Golgi membrane"/>
    <property type="evidence" value="ECO:0007669"/>
    <property type="project" value="UniProtKB-SubCell"/>
</dbReference>
<dbReference type="GO" id="GO:0006493">
    <property type="term" value="P:protein O-linked glycosylation"/>
    <property type="evidence" value="ECO:0007669"/>
    <property type="project" value="TreeGrafter"/>
</dbReference>
<dbReference type="RefSeq" id="XP_070141210.1">
    <property type="nucleotide sequence ID" value="XM_070285109.1"/>
</dbReference>
<evidence type="ECO:0000313" key="12">
    <source>
        <dbReference type="Proteomes" id="UP001652661"/>
    </source>
</evidence>
<reference evidence="13 14" key="1">
    <citation type="submission" date="2025-04" db="UniProtKB">
        <authorList>
            <consortium name="RefSeq"/>
        </authorList>
    </citation>
    <scope>IDENTIFICATION</scope>
    <source>
        <strain evidence="16 17">14028-0561.14</strain>
        <tissue evidence="16 17">Whole fly</tissue>
    </source>
</reference>
<dbReference type="PANTHER" id="PTHR11214">
    <property type="entry name" value="BETA-1,3-N-ACETYLGLUCOSAMINYLTRANSFERASE"/>
    <property type="match status" value="1"/>
</dbReference>
<evidence type="ECO:0000256" key="6">
    <source>
        <dbReference type="ARBA" id="ARBA00022968"/>
    </source>
</evidence>
<evidence type="ECO:0000256" key="3">
    <source>
        <dbReference type="ARBA" id="ARBA00022676"/>
    </source>
</evidence>
<keyword evidence="8 10" id="KW-0333">Golgi apparatus</keyword>
<keyword evidence="9" id="KW-0472">Membrane</keyword>
<feature type="compositionally biased region" description="Low complexity" evidence="11">
    <location>
        <begin position="410"/>
        <end position="430"/>
    </location>
</feature>
<dbReference type="AlphaFoldDB" id="A0A6P4J1X3"/>
<keyword evidence="6" id="KW-0735">Signal-anchor</keyword>
<protein>
    <recommendedName>
        <fullName evidence="10">Hexosyltransferase</fullName>
        <ecNumber evidence="10">2.4.1.-</ecNumber>
    </recommendedName>
</protein>
<organism evidence="12 15">
    <name type="scientific">Drosophila kikkawai</name>
    <name type="common">Fruit fly</name>
    <dbReference type="NCBI Taxonomy" id="30033"/>
    <lineage>
        <taxon>Eukaryota</taxon>
        <taxon>Metazoa</taxon>
        <taxon>Ecdysozoa</taxon>
        <taxon>Arthropoda</taxon>
        <taxon>Hexapoda</taxon>
        <taxon>Insecta</taxon>
        <taxon>Pterygota</taxon>
        <taxon>Neoptera</taxon>
        <taxon>Endopterygota</taxon>
        <taxon>Diptera</taxon>
        <taxon>Brachycera</taxon>
        <taxon>Muscomorpha</taxon>
        <taxon>Ephydroidea</taxon>
        <taxon>Drosophilidae</taxon>
        <taxon>Drosophila</taxon>
        <taxon>Sophophora</taxon>
    </lineage>
</organism>
<keyword evidence="3 10" id="KW-0328">Glycosyltransferase</keyword>
<evidence type="ECO:0000256" key="10">
    <source>
        <dbReference type="RuleBase" id="RU363063"/>
    </source>
</evidence>
<evidence type="ECO:0000256" key="4">
    <source>
        <dbReference type="ARBA" id="ARBA00022679"/>
    </source>
</evidence>
<evidence type="ECO:0000313" key="19">
    <source>
        <dbReference type="RefSeq" id="XP_070141213.1"/>
    </source>
</evidence>
<dbReference type="OMA" id="MVQGNFQ"/>
<evidence type="ECO:0000313" key="18">
    <source>
        <dbReference type="RefSeq" id="XP_070141212.1"/>
    </source>
</evidence>
<keyword evidence="5" id="KW-0812">Transmembrane</keyword>
<dbReference type="GO" id="GO:0016758">
    <property type="term" value="F:hexosyltransferase activity"/>
    <property type="evidence" value="ECO:0007669"/>
    <property type="project" value="InterPro"/>
</dbReference>
<evidence type="ECO:0000256" key="5">
    <source>
        <dbReference type="ARBA" id="ARBA00022692"/>
    </source>
</evidence>
<evidence type="ECO:0000313" key="16">
    <source>
        <dbReference type="RefSeq" id="XP_070141210.1"/>
    </source>
</evidence>
<dbReference type="PANTHER" id="PTHR11214:SF376">
    <property type="entry name" value="HEXOSYLTRANSFERASE"/>
    <property type="match status" value="1"/>
</dbReference>
<dbReference type="Proteomes" id="UP001652661">
    <property type="component" value="Chromosome 3L"/>
</dbReference>
<dbReference type="RefSeq" id="XP_070141211.1">
    <property type="nucleotide sequence ID" value="XM_070285110.1"/>
</dbReference>
<name>A0A6P4J1X3_DROKI</name>
<dbReference type="Pfam" id="PF01762">
    <property type="entry name" value="Galactosyl_T"/>
    <property type="match status" value="1"/>
</dbReference>
<evidence type="ECO:0000256" key="7">
    <source>
        <dbReference type="ARBA" id="ARBA00022989"/>
    </source>
</evidence>
<keyword evidence="4" id="KW-0808">Transferase</keyword>
<evidence type="ECO:0000313" key="14">
    <source>
        <dbReference type="RefSeq" id="XP_017028492.1"/>
    </source>
</evidence>
<gene>
    <name evidence="13 14 15 16 17 18 19" type="primary">LOC108078877</name>
</gene>
<dbReference type="Gene3D" id="3.90.550.50">
    <property type="match status" value="1"/>
</dbReference>
<dbReference type="RefSeq" id="XP_017028492.1">
    <property type="nucleotide sequence ID" value="XM_017173003.1"/>
</dbReference>
<accession>A0A6P4J1X3</accession>
<evidence type="ECO:0000313" key="13">
    <source>
        <dbReference type="RefSeq" id="XP_017028491.1"/>
    </source>
</evidence>
<dbReference type="OrthoDB" id="115198at2759"/>
<sequence length="451" mass="50522">MDKRSLCLLIICLNVCLVIWLVSVQQVTLLESEVDFAGISSTLHPPTSANRGGVAAAAAAGAAAGTAGGFVRTRGSRSKPNQIPYQPSRTLSLNDSLVSNTFERPATPWPTTSRTPASPGQSTHLMDMPNFEYKINQPACDKDVKALVLIHSAIDNAEKRKLIRGTWANRTYINQTPLRVMFLVGAVSDKYVPSWQKYIEWENKYYGDMIQGNFLDAYRNMTYKHVMALKWFTENCAHAQLLVKVDDDVFVNTPQLVRYIKDPTFPEHALLAQPDLLLCRLVKESRVKRSYRSKWRVTYKEYPHRFYPHYCPGMAIVYASDVVRRLYKAAQKAKYFWVDDVLVTGILAEETGTKITSMDHYLESKDVWQLLEGATDLDDPPFLFTNHAVTPEEVFGIWQMAMERERSSKQSKSPKAPAFSTASASSSTSNTVVSAVLSANISEAQTSSGHS</sequence>
<dbReference type="InterPro" id="IPR002659">
    <property type="entry name" value="Glyco_trans_31"/>
</dbReference>
<comment type="similarity">
    <text evidence="2 10">Belongs to the glycosyltransferase 31 family.</text>
</comment>
<dbReference type="GeneID" id="108078877"/>
<dbReference type="RefSeq" id="XP_070141213.1">
    <property type="nucleotide sequence ID" value="XM_070285112.1"/>
</dbReference>
<dbReference type="RefSeq" id="XP_017028491.1">
    <property type="nucleotide sequence ID" value="XM_017173002.1"/>
</dbReference>
<evidence type="ECO:0000256" key="9">
    <source>
        <dbReference type="ARBA" id="ARBA00023136"/>
    </source>
</evidence>
<proteinExistence type="inferred from homology"/>
<evidence type="ECO:0000256" key="2">
    <source>
        <dbReference type="ARBA" id="ARBA00008661"/>
    </source>
</evidence>
<comment type="subcellular location">
    <subcellularLocation>
        <location evidence="1 10">Golgi apparatus membrane</location>
        <topology evidence="1 10">Single-pass type II membrane protein</topology>
    </subcellularLocation>
</comment>
<keyword evidence="12" id="KW-1185">Reference proteome</keyword>
<evidence type="ECO:0000313" key="15">
    <source>
        <dbReference type="RefSeq" id="XP_017028493.1"/>
    </source>
</evidence>
<evidence type="ECO:0000256" key="11">
    <source>
        <dbReference type="SAM" id="MobiDB-lite"/>
    </source>
</evidence>
<feature type="region of interest" description="Disordered" evidence="11">
    <location>
        <begin position="405"/>
        <end position="430"/>
    </location>
</feature>
<dbReference type="FunFam" id="3.90.550.50:FF:000028">
    <property type="entry name" value="Hexosyltransferase"/>
    <property type="match status" value="1"/>
</dbReference>